<dbReference type="RefSeq" id="WP_243112910.1">
    <property type="nucleotide sequence ID" value="NZ_SRMQ01000001.1"/>
</dbReference>
<dbReference type="InterPro" id="IPR028098">
    <property type="entry name" value="Glyco_trans_4-like_N"/>
</dbReference>
<evidence type="ECO:0000259" key="1">
    <source>
        <dbReference type="Pfam" id="PF00534"/>
    </source>
</evidence>
<gene>
    <name evidence="3" type="primary">cotSA</name>
    <name evidence="3" type="ORF">CAGA_04660</name>
</gene>
<feature type="domain" description="Glycosyl transferase family 1" evidence="1">
    <location>
        <begin position="183"/>
        <end position="354"/>
    </location>
</feature>
<keyword evidence="4" id="KW-1185">Reference proteome</keyword>
<protein>
    <submittedName>
        <fullName evidence="3">Spore coat protein SA</fullName>
        <ecNumber evidence="3">2.4.-.-</ecNumber>
    </submittedName>
</protein>
<dbReference type="GO" id="GO:0016757">
    <property type="term" value="F:glycosyltransferase activity"/>
    <property type="evidence" value="ECO:0007669"/>
    <property type="project" value="UniProtKB-KW"/>
</dbReference>
<keyword evidence="3" id="KW-0946">Virion</keyword>
<keyword evidence="3" id="KW-0808">Transferase</keyword>
<keyword evidence="3" id="KW-0167">Capsid protein</keyword>
<dbReference type="Gene3D" id="3.40.50.2000">
    <property type="entry name" value="Glycogen Phosphorylase B"/>
    <property type="match status" value="2"/>
</dbReference>
<proteinExistence type="predicted"/>
<sequence>MESKEKRLHIAFLSTYPPRECGIATFTQDLVRELKKKDNLKTSVIAISDGKYSYDGDVLFDFPQQNCTSYLKAAERINASDIDFLVVEHEYGIYGGNWGDYLLELAKRVKKPIISTLHTILPDPSEKQREVLRELCRRSKKVVTMASNSCRILEEAYGVDSSKIVMIPHGVPSFDLPPREALKKELHLEGRTVISTFGLISPGKGLEYGIEAIAQVVQKHPDVLYFILGQTHPVVRKQYGESYRESLEKKVREFGLENNVRFVNKYLTKEEIVRGLQLSDIYMTPYLNRDQAVSGTLAYAAGYGRVIVSTPYLYAEEMLADGRGLLADFKDSRSLGEAINLLIEHPEKRKEMEAKTLCFGKTMRWDAVADRYATTFRQTRQEACERSEAEHERLKIAE</sequence>
<feature type="domain" description="Glycosyltransferase subfamily 4-like N-terminal" evidence="2">
    <location>
        <begin position="22"/>
        <end position="171"/>
    </location>
</feature>
<evidence type="ECO:0000313" key="3">
    <source>
        <dbReference type="EMBL" id="TGJ78054.1"/>
    </source>
</evidence>
<comment type="caution">
    <text evidence="3">The sequence shown here is derived from an EMBL/GenBank/DDBJ whole genome shotgun (WGS) entry which is preliminary data.</text>
</comment>
<dbReference type="PANTHER" id="PTHR12526:SF572">
    <property type="entry name" value="BLL5144 PROTEIN"/>
    <property type="match status" value="1"/>
</dbReference>
<name>A0A4Z0Y2U3_9FIRM</name>
<keyword evidence="3" id="KW-0328">Glycosyltransferase</keyword>
<dbReference type="Pfam" id="PF00534">
    <property type="entry name" value="Glycos_transf_1"/>
    <property type="match status" value="1"/>
</dbReference>
<dbReference type="SUPFAM" id="SSF53756">
    <property type="entry name" value="UDP-Glycosyltransferase/glycogen phosphorylase"/>
    <property type="match status" value="1"/>
</dbReference>
<dbReference type="Proteomes" id="UP000297714">
    <property type="component" value="Unassembled WGS sequence"/>
</dbReference>
<evidence type="ECO:0000313" key="4">
    <source>
        <dbReference type="Proteomes" id="UP000297714"/>
    </source>
</evidence>
<dbReference type="PANTHER" id="PTHR12526">
    <property type="entry name" value="GLYCOSYLTRANSFERASE"/>
    <property type="match status" value="1"/>
</dbReference>
<dbReference type="InterPro" id="IPR001296">
    <property type="entry name" value="Glyco_trans_1"/>
</dbReference>
<dbReference type="EC" id="2.4.-.-" evidence="3"/>
<dbReference type="AlphaFoldDB" id="A0A4Z0Y2U3"/>
<evidence type="ECO:0000259" key="2">
    <source>
        <dbReference type="Pfam" id="PF13439"/>
    </source>
</evidence>
<organism evidence="3 4">
    <name type="scientific">Caproiciproducens galactitolivorans</name>
    <dbReference type="NCBI Taxonomy" id="642589"/>
    <lineage>
        <taxon>Bacteria</taxon>
        <taxon>Bacillati</taxon>
        <taxon>Bacillota</taxon>
        <taxon>Clostridia</taxon>
        <taxon>Eubacteriales</taxon>
        <taxon>Acutalibacteraceae</taxon>
        <taxon>Caproiciproducens</taxon>
    </lineage>
</organism>
<dbReference type="EMBL" id="SRMQ01000001">
    <property type="protein sequence ID" value="TGJ78054.1"/>
    <property type="molecule type" value="Genomic_DNA"/>
</dbReference>
<accession>A0A4Z0Y2U3</accession>
<dbReference type="Pfam" id="PF13439">
    <property type="entry name" value="Glyco_transf_4"/>
    <property type="match status" value="1"/>
</dbReference>
<dbReference type="CDD" id="cd03822">
    <property type="entry name" value="GT4_mannosyltransferase-like"/>
    <property type="match status" value="1"/>
</dbReference>
<reference evidence="3 4" key="1">
    <citation type="submission" date="2019-04" db="EMBL/GenBank/DDBJ databases">
        <authorList>
            <person name="Poehlein A."/>
            <person name="Bengelsdorf F.R."/>
            <person name="Duerre P."/>
            <person name="Daniel R."/>
        </authorList>
    </citation>
    <scope>NUCLEOTIDE SEQUENCE [LARGE SCALE GENOMIC DNA]</scope>
    <source>
        <strain evidence="3 4">BS-1</strain>
    </source>
</reference>